<reference evidence="2 3" key="1">
    <citation type="submission" date="2024-08" db="EMBL/GenBank/DDBJ databases">
        <authorList>
            <person name="Cucini C."/>
            <person name="Frati F."/>
        </authorList>
    </citation>
    <scope>NUCLEOTIDE SEQUENCE [LARGE SCALE GENOMIC DNA]</scope>
</reference>
<keyword evidence="1" id="KW-0812">Transmembrane</keyword>
<feature type="transmembrane region" description="Helical" evidence="1">
    <location>
        <begin position="89"/>
        <end position="108"/>
    </location>
</feature>
<protein>
    <submittedName>
        <fullName evidence="2">Uncharacterized protein</fullName>
    </submittedName>
</protein>
<keyword evidence="3" id="KW-1185">Reference proteome</keyword>
<gene>
    <name evidence="2" type="ORF">ODALV1_LOCUS25547</name>
</gene>
<evidence type="ECO:0000313" key="3">
    <source>
        <dbReference type="Proteomes" id="UP001642540"/>
    </source>
</evidence>
<organism evidence="2 3">
    <name type="scientific">Orchesella dallaii</name>
    <dbReference type="NCBI Taxonomy" id="48710"/>
    <lineage>
        <taxon>Eukaryota</taxon>
        <taxon>Metazoa</taxon>
        <taxon>Ecdysozoa</taxon>
        <taxon>Arthropoda</taxon>
        <taxon>Hexapoda</taxon>
        <taxon>Collembola</taxon>
        <taxon>Entomobryomorpha</taxon>
        <taxon>Entomobryoidea</taxon>
        <taxon>Orchesellidae</taxon>
        <taxon>Orchesellinae</taxon>
        <taxon>Orchesella</taxon>
    </lineage>
</organism>
<dbReference type="EMBL" id="CAXLJM020000104">
    <property type="protein sequence ID" value="CAL8134482.1"/>
    <property type="molecule type" value="Genomic_DNA"/>
</dbReference>
<sequence>MAVSHAVFKQNVTQKMNSINQYIQLEAELLKKYKAPSVNRLDGLQLFFYLIQFGNLIPYIGLMACLYWDLDGPFWVLEDFAPNSIEREPLTVLLFLLIRLLLLLPGLLEATRTIMGCVMRGYSATKDSAALGFGILEPPMYFLFLAGAVLESIGGLVFFLPRIKVMGEAIQLLPKQKQLEMMKGFIGLRNKESKIAIKKSLAVKPLKFSYGDFQPMGRKFVVSLFEKGLETTINLIILFQLD</sequence>
<keyword evidence="1" id="KW-1133">Transmembrane helix</keyword>
<evidence type="ECO:0000256" key="1">
    <source>
        <dbReference type="SAM" id="Phobius"/>
    </source>
</evidence>
<comment type="caution">
    <text evidence="2">The sequence shown here is derived from an EMBL/GenBank/DDBJ whole genome shotgun (WGS) entry which is preliminary data.</text>
</comment>
<dbReference type="Proteomes" id="UP001642540">
    <property type="component" value="Unassembled WGS sequence"/>
</dbReference>
<proteinExistence type="predicted"/>
<accession>A0ABP1RS85</accession>
<feature type="transmembrane region" description="Helical" evidence="1">
    <location>
        <begin position="46"/>
        <end position="68"/>
    </location>
</feature>
<evidence type="ECO:0000313" key="2">
    <source>
        <dbReference type="EMBL" id="CAL8134482.1"/>
    </source>
</evidence>
<keyword evidence="1" id="KW-0472">Membrane</keyword>
<name>A0ABP1RS85_9HEXA</name>